<protein>
    <submittedName>
        <fullName evidence="1">Uncharacterized protein</fullName>
    </submittedName>
</protein>
<evidence type="ECO:0000313" key="2">
    <source>
        <dbReference type="EMBL" id="SPE02246.1"/>
    </source>
</evidence>
<dbReference type="Pfam" id="PF24806">
    <property type="entry name" value="DUF7706"/>
    <property type="match status" value="1"/>
</dbReference>
<accession>A0A0L7AIV6</accession>
<reference evidence="1 3" key="2">
    <citation type="submission" date="2018-10" db="EMBL/GenBank/DDBJ databases">
        <authorList>
            <consortium name="NARMS: The National Antimicrobial Resistance Monitoring System"/>
        </authorList>
    </citation>
    <scope>NUCLEOTIDE SEQUENCE [LARGE SCALE GENOMIC DNA]</scope>
    <source>
        <strain evidence="1 3">CVM N17EC1330</strain>
    </source>
</reference>
<name>A0A0L7AIV6_ECOLX</name>
<keyword evidence="2" id="KW-0614">Plasmid</keyword>
<evidence type="ECO:0000313" key="1">
    <source>
        <dbReference type="EMBL" id="EAC1534580.1"/>
    </source>
</evidence>
<dbReference type="EMBL" id="LT985287">
    <property type="protein sequence ID" value="SPE02246.1"/>
    <property type="molecule type" value="Genomic_DNA"/>
</dbReference>
<dbReference type="Proteomes" id="UP000382540">
    <property type="component" value="Unassembled WGS sequence"/>
</dbReference>
<organism evidence="1 3">
    <name type="scientific">Escherichia coli</name>
    <dbReference type="NCBI Taxonomy" id="562"/>
    <lineage>
        <taxon>Bacteria</taxon>
        <taxon>Pseudomonadati</taxon>
        <taxon>Pseudomonadota</taxon>
        <taxon>Gammaproteobacteria</taxon>
        <taxon>Enterobacterales</taxon>
        <taxon>Enterobacteriaceae</taxon>
        <taxon>Escherichia</taxon>
    </lineage>
</organism>
<gene>
    <name evidence="1" type="ORF">D9J61_21540</name>
    <name evidence="2" type="ORF">RCS69_PI0010</name>
</gene>
<sequence>MGQGINTLSLELDDKEALALAQFVKRLTWSDLRGCAVDDDEAYVIKDAVDKLQRAMAEEGFSPR</sequence>
<dbReference type="RefSeq" id="WP_000529710.1">
    <property type="nucleotide sequence ID" value="NZ_BDRT01000034.1"/>
</dbReference>
<dbReference type="EMBL" id="AAAGZE010000077">
    <property type="protein sequence ID" value="EAC1534580.1"/>
    <property type="molecule type" value="Genomic_DNA"/>
</dbReference>
<reference evidence="2" key="1">
    <citation type="submission" date="2018-02" db="EMBL/GenBank/DDBJ databases">
        <authorList>
            <person name="Cohen D.B."/>
            <person name="Kent A.D."/>
        </authorList>
    </citation>
    <scope>NUCLEOTIDE SEQUENCE</scope>
    <source>
        <strain evidence="2">RPC3</strain>
        <plasmid evidence="2">RCS69_pI</plasmid>
    </source>
</reference>
<dbReference type="InterPro" id="IPR056123">
    <property type="entry name" value="DUF7706"/>
</dbReference>
<evidence type="ECO:0000313" key="3">
    <source>
        <dbReference type="Proteomes" id="UP000382540"/>
    </source>
</evidence>
<geneLocation type="plasmid" evidence="2">
    <name>RCS69_pI</name>
</geneLocation>
<dbReference type="AlphaFoldDB" id="A0A0L7AIV6"/>
<proteinExistence type="predicted"/>